<gene>
    <name evidence="6" type="ORF">WJX73_002426</name>
</gene>
<evidence type="ECO:0000259" key="5">
    <source>
        <dbReference type="Pfam" id="PF17875"/>
    </source>
</evidence>
<keyword evidence="7" id="KW-1185">Reference proteome</keyword>
<dbReference type="Proteomes" id="UP001465755">
    <property type="component" value="Unassembled WGS sequence"/>
</dbReference>
<keyword evidence="4" id="KW-0539">Nucleus</keyword>
<evidence type="ECO:0000313" key="6">
    <source>
        <dbReference type="EMBL" id="KAK9810855.1"/>
    </source>
</evidence>
<dbReference type="AlphaFoldDB" id="A0AAW1PM00"/>
<dbReference type="InterPro" id="IPR041178">
    <property type="entry name" value="RPA43_OB"/>
</dbReference>
<keyword evidence="3" id="KW-0804">Transcription</keyword>
<comment type="subcellular location">
    <subcellularLocation>
        <location evidence="1">Nucleus</location>
    </subcellularLocation>
</comment>
<name>A0AAW1PM00_9CHLO</name>
<proteinExistence type="predicted"/>
<evidence type="ECO:0000313" key="7">
    <source>
        <dbReference type="Proteomes" id="UP001465755"/>
    </source>
</evidence>
<evidence type="ECO:0000256" key="3">
    <source>
        <dbReference type="ARBA" id="ARBA00023163"/>
    </source>
</evidence>
<reference evidence="6 7" key="1">
    <citation type="journal article" date="2024" name="Nat. Commun.">
        <title>Phylogenomics reveals the evolutionary origins of lichenization in chlorophyte algae.</title>
        <authorList>
            <person name="Puginier C."/>
            <person name="Libourel C."/>
            <person name="Otte J."/>
            <person name="Skaloud P."/>
            <person name="Haon M."/>
            <person name="Grisel S."/>
            <person name="Petersen M."/>
            <person name="Berrin J.G."/>
            <person name="Delaux P.M."/>
            <person name="Dal Grande F."/>
            <person name="Keller J."/>
        </authorList>
    </citation>
    <scope>NUCLEOTIDE SEQUENCE [LARGE SCALE GENOMIC DNA]</scope>
    <source>
        <strain evidence="6 7">SAG 2036</strain>
    </source>
</reference>
<protein>
    <recommendedName>
        <fullName evidence="5">RPA43 OB domain-containing protein</fullName>
    </recommendedName>
</protein>
<dbReference type="Gene3D" id="2.40.50.1060">
    <property type="match status" value="1"/>
</dbReference>
<accession>A0AAW1PM00</accession>
<dbReference type="PANTHER" id="PTHR12709">
    <property type="entry name" value="DNA-DIRECTED RNA POLYMERASE II, III"/>
    <property type="match status" value="1"/>
</dbReference>
<dbReference type="PANTHER" id="PTHR12709:SF5">
    <property type="entry name" value="DNA-DIRECTED RNA POLYMERASE I SUBUNIT RPA43"/>
    <property type="match status" value="1"/>
</dbReference>
<evidence type="ECO:0000256" key="2">
    <source>
        <dbReference type="ARBA" id="ARBA00022478"/>
    </source>
</evidence>
<dbReference type="EMBL" id="JALJOQ010000013">
    <property type="protein sequence ID" value="KAK9810855.1"/>
    <property type="molecule type" value="Genomic_DNA"/>
</dbReference>
<comment type="caution">
    <text evidence="6">The sequence shown here is derived from an EMBL/GenBank/DDBJ whole genome shotgun (WGS) entry which is preliminary data.</text>
</comment>
<dbReference type="InterPro" id="IPR045113">
    <property type="entry name" value="Rpb7-like"/>
</dbReference>
<dbReference type="GO" id="GO:0006362">
    <property type="term" value="P:transcription elongation by RNA polymerase I"/>
    <property type="evidence" value="ECO:0007669"/>
    <property type="project" value="TreeGrafter"/>
</dbReference>
<dbReference type="Pfam" id="PF17875">
    <property type="entry name" value="RPA43_OB"/>
    <property type="match status" value="1"/>
</dbReference>
<dbReference type="GO" id="GO:0006352">
    <property type="term" value="P:DNA-templated transcription initiation"/>
    <property type="evidence" value="ECO:0007669"/>
    <property type="project" value="InterPro"/>
</dbReference>
<evidence type="ECO:0000256" key="1">
    <source>
        <dbReference type="ARBA" id="ARBA00004123"/>
    </source>
</evidence>
<dbReference type="Gene3D" id="3.30.1490.120">
    <property type="entry name" value="RNA polymerase Rpb7-like, N-terminal domain"/>
    <property type="match status" value="1"/>
</dbReference>
<organism evidence="6 7">
    <name type="scientific">Symbiochloris irregularis</name>
    <dbReference type="NCBI Taxonomy" id="706552"/>
    <lineage>
        <taxon>Eukaryota</taxon>
        <taxon>Viridiplantae</taxon>
        <taxon>Chlorophyta</taxon>
        <taxon>core chlorophytes</taxon>
        <taxon>Trebouxiophyceae</taxon>
        <taxon>Trebouxiales</taxon>
        <taxon>Trebouxiaceae</taxon>
        <taxon>Symbiochloris</taxon>
    </lineage>
</organism>
<evidence type="ECO:0000256" key="4">
    <source>
        <dbReference type="ARBA" id="ARBA00023242"/>
    </source>
</evidence>
<sequence>MSNAQALQCVRVRLTINLHPSRGTDALEGVRDQLSALLLRWNEGLQGVPLTFSEERIINSMAAIHSYFPFIQLEASASMLVFRPRLDMQLCGTVIRVGADYLGLHILGIFNAAIGREQIRDDLRYRPQEDKWQSRTESIHSISEGAQILFTVTGMQTDGGISSCSSTCS</sequence>
<keyword evidence="2" id="KW-0240">DNA-directed RNA polymerase</keyword>
<dbReference type="InterPro" id="IPR036898">
    <property type="entry name" value="RNA_pol_Rpb7-like_N_sf"/>
</dbReference>
<feature type="domain" description="RPA43 OB" evidence="5">
    <location>
        <begin position="84"/>
        <end position="134"/>
    </location>
</feature>
<dbReference type="GO" id="GO:0005736">
    <property type="term" value="C:RNA polymerase I complex"/>
    <property type="evidence" value="ECO:0007669"/>
    <property type="project" value="TreeGrafter"/>
</dbReference>